<dbReference type="Proteomes" id="UP000778970">
    <property type="component" value="Unassembled WGS sequence"/>
</dbReference>
<dbReference type="AlphaFoldDB" id="A0A934QHR8"/>
<evidence type="ECO:0000256" key="4">
    <source>
        <dbReference type="ARBA" id="ARBA00022777"/>
    </source>
</evidence>
<keyword evidence="8" id="KW-1185">Reference proteome</keyword>
<keyword evidence="4 7" id="KW-0418">Kinase</keyword>
<evidence type="ECO:0000313" key="7">
    <source>
        <dbReference type="EMBL" id="MBK1697206.1"/>
    </source>
</evidence>
<reference evidence="7" key="2">
    <citation type="journal article" date="2020" name="Microorganisms">
        <title>Osmotic Adaptation and Compatible Solute Biosynthesis of Phototrophic Bacteria as Revealed from Genome Analyses.</title>
        <authorList>
            <person name="Imhoff J.F."/>
            <person name="Rahn T."/>
            <person name="Kunzel S."/>
            <person name="Keller A."/>
            <person name="Neulinger S.C."/>
        </authorList>
    </citation>
    <scope>NUCLEOTIDE SEQUENCE</scope>
    <source>
        <strain evidence="7">DSM 9154</strain>
    </source>
</reference>
<dbReference type="InterPro" id="IPR050306">
    <property type="entry name" value="PfkB_Carbo_kinase"/>
</dbReference>
<gene>
    <name evidence="7" type="ORF">CKO21_08090</name>
</gene>
<reference evidence="7" key="1">
    <citation type="submission" date="2017-08" db="EMBL/GenBank/DDBJ databases">
        <authorList>
            <person name="Imhoff J.F."/>
            <person name="Rahn T."/>
            <person name="Kuenzel S."/>
            <person name="Neulinger S.C."/>
        </authorList>
    </citation>
    <scope>NUCLEOTIDE SEQUENCE</scope>
    <source>
        <strain evidence="7">DSM 9154</strain>
    </source>
</reference>
<sequence>MFVVCGEALWDLFGGETSSGDLQFDARVGGSPFNVAVGVARLGKRSALLTGLSADSLGRRLHAALDREGVDTALLMTKQAPTTLSLVDLGPDGHPAYAFYGTGAADRALAAEDLPQLGEDVSGLHFGSYSLVTDSTGSSLLELAHREAGRRLITLDPNVRPTVEPDLALWRQRIAAFVKTADLVKVSVEDLETLYPGVAPAEIARCWLSTGAKLVVVTAGGQGAEAFTAAEHVRMPARRVDVVDAVGAGDTFQAALIAALLESGRLTGQAVAALDAEALSRLLDFAMAAAALTCARRGADLAYRAELPALDLEVH</sequence>
<evidence type="ECO:0000256" key="2">
    <source>
        <dbReference type="ARBA" id="ARBA00022679"/>
    </source>
</evidence>
<protein>
    <submittedName>
        <fullName evidence="7">Carbohydrate kinase</fullName>
    </submittedName>
</protein>
<dbReference type="Gene3D" id="3.40.1190.20">
    <property type="match status" value="1"/>
</dbReference>
<keyword evidence="3" id="KW-0547">Nucleotide-binding</keyword>
<dbReference type="PANTHER" id="PTHR43085">
    <property type="entry name" value="HEXOKINASE FAMILY MEMBER"/>
    <property type="match status" value="1"/>
</dbReference>
<keyword evidence="5" id="KW-0067">ATP-binding</keyword>
<evidence type="ECO:0000256" key="1">
    <source>
        <dbReference type="ARBA" id="ARBA00010688"/>
    </source>
</evidence>
<dbReference type="CDD" id="cd01167">
    <property type="entry name" value="bac_FRK"/>
    <property type="match status" value="1"/>
</dbReference>
<proteinExistence type="inferred from homology"/>
<dbReference type="InterPro" id="IPR011611">
    <property type="entry name" value="PfkB_dom"/>
</dbReference>
<dbReference type="Pfam" id="PF00294">
    <property type="entry name" value="PfkB"/>
    <property type="match status" value="1"/>
</dbReference>
<evidence type="ECO:0000313" key="8">
    <source>
        <dbReference type="Proteomes" id="UP000778970"/>
    </source>
</evidence>
<dbReference type="GO" id="GO:0005524">
    <property type="term" value="F:ATP binding"/>
    <property type="evidence" value="ECO:0007669"/>
    <property type="project" value="UniProtKB-KW"/>
</dbReference>
<dbReference type="GO" id="GO:0016301">
    <property type="term" value="F:kinase activity"/>
    <property type="evidence" value="ECO:0007669"/>
    <property type="project" value="UniProtKB-KW"/>
</dbReference>
<evidence type="ECO:0000256" key="3">
    <source>
        <dbReference type="ARBA" id="ARBA00022741"/>
    </source>
</evidence>
<keyword evidence="2" id="KW-0808">Transferase</keyword>
<organism evidence="7 8">
    <name type="scientific">Rhodovibrio salinarum</name>
    <dbReference type="NCBI Taxonomy" id="1087"/>
    <lineage>
        <taxon>Bacteria</taxon>
        <taxon>Pseudomonadati</taxon>
        <taxon>Pseudomonadota</taxon>
        <taxon>Alphaproteobacteria</taxon>
        <taxon>Rhodospirillales</taxon>
        <taxon>Rhodovibrionaceae</taxon>
        <taxon>Rhodovibrio</taxon>
    </lineage>
</organism>
<dbReference type="PANTHER" id="PTHR43085:SF1">
    <property type="entry name" value="PSEUDOURIDINE KINASE-RELATED"/>
    <property type="match status" value="1"/>
</dbReference>
<evidence type="ECO:0000256" key="5">
    <source>
        <dbReference type="ARBA" id="ARBA00022840"/>
    </source>
</evidence>
<comment type="similarity">
    <text evidence="1">Belongs to the carbohydrate kinase PfkB family.</text>
</comment>
<comment type="caution">
    <text evidence="7">The sequence shown here is derived from an EMBL/GenBank/DDBJ whole genome shotgun (WGS) entry which is preliminary data.</text>
</comment>
<dbReference type="InterPro" id="IPR029056">
    <property type="entry name" value="Ribokinase-like"/>
</dbReference>
<accession>A0A934QHR8</accession>
<dbReference type="EMBL" id="NRRE01000022">
    <property type="protein sequence ID" value="MBK1697206.1"/>
    <property type="molecule type" value="Genomic_DNA"/>
</dbReference>
<dbReference type="RefSeq" id="WP_027288237.1">
    <property type="nucleotide sequence ID" value="NZ_NRRE01000022.1"/>
</dbReference>
<feature type="domain" description="Carbohydrate kinase PfkB" evidence="6">
    <location>
        <begin position="21"/>
        <end position="300"/>
    </location>
</feature>
<evidence type="ECO:0000259" key="6">
    <source>
        <dbReference type="Pfam" id="PF00294"/>
    </source>
</evidence>
<name>A0A934QHR8_9PROT</name>
<dbReference type="SUPFAM" id="SSF53613">
    <property type="entry name" value="Ribokinase-like"/>
    <property type="match status" value="1"/>
</dbReference>